<dbReference type="Pfam" id="PF05227">
    <property type="entry name" value="CHASE3"/>
    <property type="match status" value="1"/>
</dbReference>
<evidence type="ECO:0000256" key="1">
    <source>
        <dbReference type="ARBA" id="ARBA00000085"/>
    </source>
</evidence>
<feature type="domain" description="Response regulatory" evidence="12">
    <location>
        <begin position="1071"/>
        <end position="1188"/>
    </location>
</feature>
<accession>A0A317EML4</accession>
<name>A0A317EML4_9SPHI</name>
<feature type="modified residue" description="4-aspartylphosphate" evidence="8">
    <location>
        <position position="1121"/>
    </location>
</feature>
<evidence type="ECO:0000256" key="8">
    <source>
        <dbReference type="PROSITE-ProRule" id="PRU00169"/>
    </source>
</evidence>
<keyword evidence="10" id="KW-0472">Membrane</keyword>
<dbReference type="SMART" id="SM00388">
    <property type="entry name" value="HisKA"/>
    <property type="match status" value="1"/>
</dbReference>
<evidence type="ECO:0000259" key="12">
    <source>
        <dbReference type="PROSITE" id="PS50110"/>
    </source>
</evidence>
<feature type="domain" description="Response regulatory" evidence="12">
    <location>
        <begin position="804"/>
        <end position="917"/>
    </location>
</feature>
<dbReference type="InterPro" id="IPR001789">
    <property type="entry name" value="Sig_transdc_resp-reg_receiver"/>
</dbReference>
<evidence type="ECO:0000256" key="4">
    <source>
        <dbReference type="ARBA" id="ARBA00022553"/>
    </source>
</evidence>
<dbReference type="CDD" id="cd19410">
    <property type="entry name" value="HK9-like_sensor"/>
    <property type="match status" value="1"/>
</dbReference>
<keyword evidence="10" id="KW-1133">Transmembrane helix</keyword>
<gene>
    <name evidence="14" type="ORF">DHW03_09725</name>
</gene>
<dbReference type="RefSeq" id="WP_109925547.1">
    <property type="nucleotide sequence ID" value="NZ_QGNZ01000002.1"/>
</dbReference>
<comment type="catalytic activity">
    <reaction evidence="1">
        <text>ATP + protein L-histidine = ADP + protein N-phospho-L-histidine.</text>
        <dbReference type="EC" id="2.7.13.3"/>
    </reaction>
</comment>
<dbReference type="EMBL" id="QGNZ01000002">
    <property type="protein sequence ID" value="PWS27844.1"/>
    <property type="molecule type" value="Genomic_DNA"/>
</dbReference>
<dbReference type="PROSITE" id="PS50109">
    <property type="entry name" value="HIS_KIN"/>
    <property type="match status" value="1"/>
</dbReference>
<dbReference type="InterPro" id="IPR003594">
    <property type="entry name" value="HATPase_dom"/>
</dbReference>
<feature type="domain" description="HAMP" evidence="13">
    <location>
        <begin position="220"/>
        <end position="272"/>
    </location>
</feature>
<evidence type="ECO:0000256" key="7">
    <source>
        <dbReference type="ARBA" id="ARBA00023012"/>
    </source>
</evidence>
<feature type="modified residue" description="4-aspartylphosphate" evidence="8">
    <location>
        <position position="975"/>
    </location>
</feature>
<dbReference type="InterPro" id="IPR029016">
    <property type="entry name" value="GAF-like_dom_sf"/>
</dbReference>
<dbReference type="InterPro" id="IPR011006">
    <property type="entry name" value="CheY-like_superfamily"/>
</dbReference>
<dbReference type="CDD" id="cd17546">
    <property type="entry name" value="REC_hyHK_CKI1_RcsC-like"/>
    <property type="match status" value="1"/>
</dbReference>
<evidence type="ECO:0000256" key="2">
    <source>
        <dbReference type="ARBA" id="ARBA00004370"/>
    </source>
</evidence>
<dbReference type="SUPFAM" id="SSF55781">
    <property type="entry name" value="GAF domain-like"/>
    <property type="match status" value="1"/>
</dbReference>
<dbReference type="Gene3D" id="3.30.450.40">
    <property type="match status" value="1"/>
</dbReference>
<dbReference type="PANTHER" id="PTHR45339">
    <property type="entry name" value="HYBRID SIGNAL TRANSDUCTION HISTIDINE KINASE J"/>
    <property type="match status" value="1"/>
</dbReference>
<feature type="domain" description="Response regulatory" evidence="12">
    <location>
        <begin position="926"/>
        <end position="1042"/>
    </location>
</feature>
<dbReference type="SUPFAM" id="SSF47384">
    <property type="entry name" value="Homodimeric domain of signal transducing histidine kinase"/>
    <property type="match status" value="1"/>
</dbReference>
<evidence type="ECO:0000313" key="14">
    <source>
        <dbReference type="EMBL" id="PWS27844.1"/>
    </source>
</evidence>
<comment type="caution">
    <text evidence="14">The sequence shown here is derived from an EMBL/GenBank/DDBJ whole genome shotgun (WGS) entry which is preliminary data.</text>
</comment>
<evidence type="ECO:0000256" key="3">
    <source>
        <dbReference type="ARBA" id="ARBA00012438"/>
    </source>
</evidence>
<dbReference type="EC" id="2.7.13.3" evidence="3"/>
<dbReference type="PROSITE" id="PS50885">
    <property type="entry name" value="HAMP"/>
    <property type="match status" value="1"/>
</dbReference>
<dbReference type="Pfam" id="PF02518">
    <property type="entry name" value="HATPase_c"/>
    <property type="match status" value="1"/>
</dbReference>
<dbReference type="Gene3D" id="1.10.287.130">
    <property type="match status" value="1"/>
</dbReference>
<dbReference type="SMART" id="SM00448">
    <property type="entry name" value="REC"/>
    <property type="match status" value="3"/>
</dbReference>
<feature type="coiled-coil region" evidence="9">
    <location>
        <begin position="549"/>
        <end position="610"/>
    </location>
</feature>
<dbReference type="Gene3D" id="3.30.565.10">
    <property type="entry name" value="Histidine kinase-like ATPase, C-terminal domain"/>
    <property type="match status" value="1"/>
</dbReference>
<dbReference type="GO" id="GO:0016020">
    <property type="term" value="C:membrane"/>
    <property type="evidence" value="ECO:0007669"/>
    <property type="project" value="UniProtKB-SubCell"/>
</dbReference>
<evidence type="ECO:0000256" key="6">
    <source>
        <dbReference type="ARBA" id="ARBA00022777"/>
    </source>
</evidence>
<feature type="coiled-coil region" evidence="9">
    <location>
        <begin position="434"/>
        <end position="524"/>
    </location>
</feature>
<dbReference type="InterPro" id="IPR003018">
    <property type="entry name" value="GAF"/>
</dbReference>
<evidence type="ECO:0000313" key="15">
    <source>
        <dbReference type="Proteomes" id="UP000245379"/>
    </source>
</evidence>
<dbReference type="PRINTS" id="PR00344">
    <property type="entry name" value="BCTRLSENSOR"/>
</dbReference>
<dbReference type="Pfam" id="PF13185">
    <property type="entry name" value="GAF_2"/>
    <property type="match status" value="1"/>
</dbReference>
<dbReference type="AlphaFoldDB" id="A0A317EML4"/>
<keyword evidence="5" id="KW-0808">Transferase</keyword>
<sequence>MKTTLKNNLRLGLGLSLIILFISSLASYVSISNLIKSTELVKHSDEIILNVEGVISTLKDAETGQRGYLLTGNKIFLEPYNGASDRALKAIADIEASTKDNPAQQKAIAELRNILTRRLDIIKSTIEIKSLGGRVDPTVLFQGKTYMDQARATVNRMVKEERRLLDVRTIELNKLTSYTPMLILIAAILAILITLFFYRKVSVDFDERVKLQKEIEDKKLEMEKRIAAIKEIAYQISNGNYGVKLDEQSKDDIGELSESLNTMSFSLKKSFDTLAENEWLQTGVANLNVKMVGEKDVFHLADDIIEFLVAYTKSQVGAIYLFKDDGYLHLKGQYALHKQKLANVIELGQGLIGQAVKSGKSILLEDVPQGEITVSYATGNITPAQLLVLPIIRNGMSIGGLELGTINRFSDLQLHFLNLVLSDVGTALLGAQNRQKLQQLLEETQAQSEELQVQHNELEGMNAELEAQSQKLQASEEELRVQQEELLQSNQELEERSSLLEEKNELIEERNAEIQQKAEALELSTKYKSEFLANMSHELRTPLNSILLLSRLMAENEEIEKEHQEYAQVIQSSGQGLLSLIDEILDLSKIEAGKMELDQANIKVDEIINNMRSLFNPLAKDKNLQLVIDKTSDVPEFFNTDKMRLEQILKNLLSNAIKFTSKGSVVLNIVKNEKLNAIIFKVTDTGVGIAPEKQGMVFEAFQQADGSTRRKFGGTGLGLSISRELAKLLGGYIDLKSKEGEGSIFTLTLPIDTNKGFEGTIPWEKPAEVAVPETPVKKVSNLTVSNIPQEIEDDRDNIQENDKVILIVEDDTPFAKTLLDFTRKRNYKGLVAVRGDVGIEMAKAYKPVAILLDIQLPIKDGWQVMEELKSNPETRPIPVHIMSSLQVKKESLLKGAVDFINKPFAFEHMQEIFHKLEHALSRHPKKVLIVEENEQHAKALSYFLSNFNIQTEVVNQVSQGVSALNKPDINCVILDMGIPDKHAYETLEVVKKTPGLENLPIIIFTGKSLSKGEENRIKQYADSIVVKTAHSYQRILDEAGLFLHLVEEKSKEKNKTPKHFSELQDVLKGKTVLVADDDVRNIFSLTKVLEQHQMKVLAATDGKEALKLLGENANVDVVLMDMMMPELDGYETTTAIRQDFKYRNLPILAVTAKAMMGDREKCIAAGASDYISKPVDMDQLISLLRVWLYENHHNS</sequence>
<dbReference type="SMART" id="SM00387">
    <property type="entry name" value="HATPase_c"/>
    <property type="match status" value="1"/>
</dbReference>
<dbReference type="InterPro" id="IPR036097">
    <property type="entry name" value="HisK_dim/P_sf"/>
</dbReference>
<dbReference type="OrthoDB" id="9811889at2"/>
<feature type="domain" description="Histidine kinase" evidence="11">
    <location>
        <begin position="534"/>
        <end position="753"/>
    </location>
</feature>
<proteinExistence type="predicted"/>
<evidence type="ECO:0000259" key="13">
    <source>
        <dbReference type="PROSITE" id="PS50885"/>
    </source>
</evidence>
<dbReference type="PANTHER" id="PTHR45339:SF1">
    <property type="entry name" value="HYBRID SIGNAL TRANSDUCTION HISTIDINE KINASE J"/>
    <property type="match status" value="1"/>
</dbReference>
<dbReference type="Proteomes" id="UP000245379">
    <property type="component" value="Unassembled WGS sequence"/>
</dbReference>
<dbReference type="CDD" id="cd06225">
    <property type="entry name" value="HAMP"/>
    <property type="match status" value="1"/>
</dbReference>
<evidence type="ECO:0000259" key="11">
    <source>
        <dbReference type="PROSITE" id="PS50109"/>
    </source>
</evidence>
<dbReference type="InterPro" id="IPR003660">
    <property type="entry name" value="HAMP_dom"/>
</dbReference>
<dbReference type="SUPFAM" id="SSF158472">
    <property type="entry name" value="HAMP domain-like"/>
    <property type="match status" value="1"/>
</dbReference>
<dbReference type="SMART" id="SM00304">
    <property type="entry name" value="HAMP"/>
    <property type="match status" value="2"/>
</dbReference>
<dbReference type="Gene3D" id="3.40.50.2300">
    <property type="match status" value="3"/>
</dbReference>
<evidence type="ECO:0000256" key="10">
    <source>
        <dbReference type="SAM" id="Phobius"/>
    </source>
</evidence>
<keyword evidence="6 14" id="KW-0418">Kinase</keyword>
<feature type="modified residue" description="4-aspartylphosphate" evidence="8">
    <location>
        <position position="853"/>
    </location>
</feature>
<evidence type="ECO:0000256" key="9">
    <source>
        <dbReference type="SAM" id="Coils"/>
    </source>
</evidence>
<feature type="transmembrane region" description="Helical" evidence="10">
    <location>
        <begin position="178"/>
        <end position="198"/>
    </location>
</feature>
<comment type="subcellular location">
    <subcellularLocation>
        <location evidence="2">Membrane</location>
    </subcellularLocation>
</comment>
<dbReference type="CDD" id="cd16922">
    <property type="entry name" value="HATPase_EvgS-ArcB-TorS-like"/>
    <property type="match status" value="1"/>
</dbReference>
<dbReference type="SUPFAM" id="SSF55874">
    <property type="entry name" value="ATPase domain of HSP90 chaperone/DNA topoisomerase II/histidine kinase"/>
    <property type="match status" value="1"/>
</dbReference>
<dbReference type="InterPro" id="IPR036890">
    <property type="entry name" value="HATPase_C_sf"/>
</dbReference>
<keyword evidence="7" id="KW-0902">Two-component regulatory system</keyword>
<dbReference type="Pfam" id="PF00072">
    <property type="entry name" value="Response_reg"/>
    <property type="match status" value="3"/>
</dbReference>
<keyword evidence="15" id="KW-1185">Reference proteome</keyword>
<evidence type="ECO:0000256" key="5">
    <source>
        <dbReference type="ARBA" id="ARBA00022679"/>
    </source>
</evidence>
<dbReference type="Pfam" id="PF00672">
    <property type="entry name" value="HAMP"/>
    <property type="match status" value="1"/>
</dbReference>
<keyword evidence="9" id="KW-0175">Coiled coil</keyword>
<dbReference type="FunFam" id="3.30.565.10:FF:000010">
    <property type="entry name" value="Sensor histidine kinase RcsC"/>
    <property type="match status" value="1"/>
</dbReference>
<dbReference type="InterPro" id="IPR005467">
    <property type="entry name" value="His_kinase_dom"/>
</dbReference>
<dbReference type="InterPro" id="IPR003661">
    <property type="entry name" value="HisK_dim/P_dom"/>
</dbReference>
<dbReference type="InterPro" id="IPR007891">
    <property type="entry name" value="CHASE3"/>
</dbReference>
<keyword evidence="4 8" id="KW-0597">Phosphoprotein</keyword>
<reference evidence="14 15" key="1">
    <citation type="submission" date="2018-05" db="EMBL/GenBank/DDBJ databases">
        <title>Pedobacter paludis sp. nov., isolated from wetland soil.</title>
        <authorList>
            <person name="Zhang Y."/>
            <person name="Wang G."/>
        </authorList>
    </citation>
    <scope>NUCLEOTIDE SEQUENCE [LARGE SCALE GENOMIC DNA]</scope>
    <source>
        <strain evidence="14 15">KCTC22721</strain>
    </source>
</reference>
<dbReference type="SUPFAM" id="SSF52172">
    <property type="entry name" value="CheY-like"/>
    <property type="match status" value="3"/>
</dbReference>
<dbReference type="InterPro" id="IPR004358">
    <property type="entry name" value="Sig_transdc_His_kin-like_C"/>
</dbReference>
<dbReference type="Gene3D" id="6.10.340.10">
    <property type="match status" value="1"/>
</dbReference>
<keyword evidence="10" id="KW-0812">Transmembrane</keyword>
<dbReference type="CDD" id="cd00156">
    <property type="entry name" value="REC"/>
    <property type="match status" value="1"/>
</dbReference>
<organism evidence="14 15">
    <name type="scientific">Pedobacter yonginense</name>
    <dbReference type="NCBI Taxonomy" id="651869"/>
    <lineage>
        <taxon>Bacteria</taxon>
        <taxon>Pseudomonadati</taxon>
        <taxon>Bacteroidota</taxon>
        <taxon>Sphingobacteriia</taxon>
        <taxon>Sphingobacteriales</taxon>
        <taxon>Sphingobacteriaceae</taxon>
        <taxon>Pedobacter</taxon>
    </lineage>
</organism>
<protein>
    <recommendedName>
        <fullName evidence="3">histidine kinase</fullName>
        <ecNumber evidence="3">2.7.13.3</ecNumber>
    </recommendedName>
</protein>
<dbReference type="PROSITE" id="PS50110">
    <property type="entry name" value="RESPONSE_REGULATORY"/>
    <property type="match status" value="3"/>
</dbReference>
<dbReference type="GO" id="GO:0000155">
    <property type="term" value="F:phosphorelay sensor kinase activity"/>
    <property type="evidence" value="ECO:0007669"/>
    <property type="project" value="InterPro"/>
</dbReference>
<dbReference type="CDD" id="cd00082">
    <property type="entry name" value="HisKA"/>
    <property type="match status" value="1"/>
</dbReference>
<dbReference type="Pfam" id="PF00512">
    <property type="entry name" value="HisKA"/>
    <property type="match status" value="1"/>
</dbReference>